<evidence type="ECO:0000313" key="2">
    <source>
        <dbReference type="Proteomes" id="UP001407347"/>
    </source>
</evidence>
<name>A0ABV0A3I9_9HYPH</name>
<sequence length="270" mass="28333">MDKIAERMKAARALMALLMAIAKMIMKAIRRLFGIVDEGADLISADIRAAWKGFRTVDEGVGRGLDATIGKPRLALARTAGGAAVGAAGFVGRVLCGLLPQRPASPSQLAAQVAAADTARTQSSAPAYSVAAPSVTLADLPVHRLLQKHAGTCADLSGKKLAALREKAPLPAHLAGWLETLDVHQQVRLVTASPEQVERHLAARTDADLIPGVPRCPRSTDHQARLRQALASMRVQPAATAALPRAVEETPGPGRHCAGLEDVDLGAYAR</sequence>
<protein>
    <submittedName>
        <fullName evidence="1">Uncharacterized protein</fullName>
    </submittedName>
</protein>
<keyword evidence="2" id="KW-1185">Reference proteome</keyword>
<dbReference type="Proteomes" id="UP001407347">
    <property type="component" value="Unassembled WGS sequence"/>
</dbReference>
<reference evidence="1 2" key="1">
    <citation type="journal article" date="2023" name="PLoS ONE">
        <title>Complete genome assembly of Hawai'i environmental nontuberculous mycobacteria reveals unexpected co-isolation with methylobacteria.</title>
        <authorList>
            <person name="Hendrix J."/>
            <person name="Epperson L.E."/>
            <person name="Tong E.I."/>
            <person name="Chan Y.L."/>
            <person name="Hasan N.A."/>
            <person name="Dawrs S.N."/>
            <person name="Norton G.J."/>
            <person name="Virdi R."/>
            <person name="Crooks J.L."/>
            <person name="Chan E.D."/>
            <person name="Honda J.R."/>
            <person name="Strong M."/>
        </authorList>
    </citation>
    <scope>NUCLEOTIDE SEQUENCE [LARGE SCALE GENOMIC DNA]</scope>
    <source>
        <strain evidence="1 2">NJH_HI04-1</strain>
    </source>
</reference>
<evidence type="ECO:0000313" key="1">
    <source>
        <dbReference type="EMBL" id="MEN3237731.1"/>
    </source>
</evidence>
<dbReference type="RefSeq" id="WP_346013391.1">
    <property type="nucleotide sequence ID" value="NZ_JAQYXP010000004.1"/>
</dbReference>
<comment type="caution">
    <text evidence="1">The sequence shown here is derived from an EMBL/GenBank/DDBJ whole genome shotgun (WGS) entry which is preliminary data.</text>
</comment>
<organism evidence="1 2">
    <name type="scientific">Methylobacterium ajmalii</name>
    <dbReference type="NCBI Taxonomy" id="2738439"/>
    <lineage>
        <taxon>Bacteria</taxon>
        <taxon>Pseudomonadati</taxon>
        <taxon>Pseudomonadota</taxon>
        <taxon>Alphaproteobacteria</taxon>
        <taxon>Hyphomicrobiales</taxon>
        <taxon>Methylobacteriaceae</taxon>
        <taxon>Methylobacterium</taxon>
    </lineage>
</organism>
<proteinExistence type="predicted"/>
<dbReference type="EMBL" id="JAQYXP010000004">
    <property type="protein sequence ID" value="MEN3237731.1"/>
    <property type="molecule type" value="Genomic_DNA"/>
</dbReference>
<accession>A0ABV0A3I9</accession>
<gene>
    <name evidence="1" type="ORF">PUR29_29995</name>
</gene>